<name>A0AAD7DK29_MYCRO</name>
<evidence type="ECO:0008006" key="4">
    <source>
        <dbReference type="Google" id="ProtNLM"/>
    </source>
</evidence>
<dbReference type="AlphaFoldDB" id="A0AAD7DK29"/>
<evidence type="ECO:0000256" key="1">
    <source>
        <dbReference type="SAM" id="Coils"/>
    </source>
</evidence>
<comment type="caution">
    <text evidence="2">The sequence shown here is derived from an EMBL/GenBank/DDBJ whole genome shotgun (WGS) entry which is preliminary data.</text>
</comment>
<evidence type="ECO:0000313" key="2">
    <source>
        <dbReference type="EMBL" id="KAJ7693156.1"/>
    </source>
</evidence>
<organism evidence="2 3">
    <name type="scientific">Mycena rosella</name>
    <name type="common">Pink bonnet</name>
    <name type="synonym">Agaricus rosellus</name>
    <dbReference type="NCBI Taxonomy" id="1033263"/>
    <lineage>
        <taxon>Eukaryota</taxon>
        <taxon>Fungi</taxon>
        <taxon>Dikarya</taxon>
        <taxon>Basidiomycota</taxon>
        <taxon>Agaricomycotina</taxon>
        <taxon>Agaricomycetes</taxon>
        <taxon>Agaricomycetidae</taxon>
        <taxon>Agaricales</taxon>
        <taxon>Marasmiineae</taxon>
        <taxon>Mycenaceae</taxon>
        <taxon>Mycena</taxon>
    </lineage>
</organism>
<reference evidence="2" key="1">
    <citation type="submission" date="2023-03" db="EMBL/GenBank/DDBJ databases">
        <title>Massive genome expansion in bonnet fungi (Mycena s.s.) driven by repeated elements and novel gene families across ecological guilds.</title>
        <authorList>
            <consortium name="Lawrence Berkeley National Laboratory"/>
            <person name="Harder C.B."/>
            <person name="Miyauchi S."/>
            <person name="Viragh M."/>
            <person name="Kuo A."/>
            <person name="Thoen E."/>
            <person name="Andreopoulos B."/>
            <person name="Lu D."/>
            <person name="Skrede I."/>
            <person name="Drula E."/>
            <person name="Henrissat B."/>
            <person name="Morin E."/>
            <person name="Kohler A."/>
            <person name="Barry K."/>
            <person name="LaButti K."/>
            <person name="Morin E."/>
            <person name="Salamov A."/>
            <person name="Lipzen A."/>
            <person name="Mereny Z."/>
            <person name="Hegedus B."/>
            <person name="Baldrian P."/>
            <person name="Stursova M."/>
            <person name="Weitz H."/>
            <person name="Taylor A."/>
            <person name="Grigoriev I.V."/>
            <person name="Nagy L.G."/>
            <person name="Martin F."/>
            <person name="Kauserud H."/>
        </authorList>
    </citation>
    <scope>NUCLEOTIDE SEQUENCE</scope>
    <source>
        <strain evidence="2">CBHHK067</strain>
    </source>
</reference>
<sequence length="235" mass="27013">MEFLDMEMPRLRDRLKQLEQEHAALSTYRRQSAAILSPLRRIPPEVLGEIFSWILPSVPDALDRRKFDANVSPWVLTQISGRFRAVAVSTPSLWSLVVINCDHTHANPMAMIRTQIKRAERLQIHFFAAEDSRRQLEIFQCLAEHSPRWESLCIELTPAILPLLPSLQNRVSLLRRSAIQWQGPNSEAGAECIDCFQTAPSLLDICIYNQYNRSLRQFKGPSPSLYRGLLHPLFL</sequence>
<protein>
    <recommendedName>
        <fullName evidence="4">F-box domain-containing protein</fullName>
    </recommendedName>
</protein>
<accession>A0AAD7DK29</accession>
<proteinExistence type="predicted"/>
<dbReference type="EMBL" id="JARKIE010000047">
    <property type="protein sequence ID" value="KAJ7693156.1"/>
    <property type="molecule type" value="Genomic_DNA"/>
</dbReference>
<keyword evidence="3" id="KW-1185">Reference proteome</keyword>
<keyword evidence="1" id="KW-0175">Coiled coil</keyword>
<feature type="coiled-coil region" evidence="1">
    <location>
        <begin position="1"/>
        <end position="28"/>
    </location>
</feature>
<evidence type="ECO:0000313" key="3">
    <source>
        <dbReference type="Proteomes" id="UP001221757"/>
    </source>
</evidence>
<gene>
    <name evidence="2" type="ORF">B0H17DRAFT_1010253</name>
</gene>
<dbReference type="Proteomes" id="UP001221757">
    <property type="component" value="Unassembled WGS sequence"/>
</dbReference>